<keyword evidence="2" id="KW-1185">Reference proteome</keyword>
<comment type="caution">
    <text evidence="1">The sequence shown here is derived from an EMBL/GenBank/DDBJ whole genome shotgun (WGS) entry which is preliminary data.</text>
</comment>
<organism evidence="1 2">
    <name type="scientific">Pseudomonas helmanticensis</name>
    <dbReference type="NCBI Taxonomy" id="1471381"/>
    <lineage>
        <taxon>Bacteria</taxon>
        <taxon>Pseudomonadati</taxon>
        <taxon>Pseudomonadota</taxon>
        <taxon>Gammaproteobacteria</taxon>
        <taxon>Pseudomonadales</taxon>
        <taxon>Pseudomonadaceae</taxon>
        <taxon>Pseudomonas</taxon>
    </lineage>
</organism>
<name>A0ACD2UDQ4_9PSED</name>
<accession>A0ACD2UDQ4</accession>
<evidence type="ECO:0000313" key="2">
    <source>
        <dbReference type="Proteomes" id="UP001158048"/>
    </source>
</evidence>
<dbReference type="Proteomes" id="UP001158048">
    <property type="component" value="Unassembled WGS sequence"/>
</dbReference>
<proteinExistence type="predicted"/>
<gene>
    <name evidence="1" type="ORF">SAMN04488483_5348</name>
</gene>
<protein>
    <submittedName>
        <fullName evidence="1">Uncharacterized protein</fullName>
    </submittedName>
</protein>
<dbReference type="EMBL" id="FXUY01000002">
    <property type="protein sequence ID" value="SMQ30305.1"/>
    <property type="molecule type" value="Genomic_DNA"/>
</dbReference>
<evidence type="ECO:0000313" key="1">
    <source>
        <dbReference type="EMBL" id="SMQ30305.1"/>
    </source>
</evidence>
<sequence>MGFHPAQCPSCLKDIQVPDDAKISICMYCGEKISIAQPSPARTSPNVANLLGMARTASTAGNQTEAEIYFNRVLEIDPTISEAWVGKGKAAGWLSNLNHMRFSETLVAFGHAIAAAPNARKSDQARECLREVNLLVVTLYGMAHQHLLEFVALPNIWPEYVAQVAEMLGTLEQALVWDPVDKDTLENIVHLCKDNIEGIKYRDQFDNNLPKVRYLSPEYESLIRQKLETAAAALKILDPNYMPPLAQAKKADACFVVTATLGDESHPTVLCMRNFRDEWLVNRPGGKAFIAWYYTYGPIAADVIRNRIALRVISYAFVIQPAALIAKMIMAIAKRK</sequence>
<reference evidence="1" key="1">
    <citation type="submission" date="2017-05" db="EMBL/GenBank/DDBJ databases">
        <authorList>
            <person name="Varghese N."/>
            <person name="Submissions S."/>
        </authorList>
    </citation>
    <scope>NUCLEOTIDE SEQUENCE</scope>
    <source>
        <strain evidence="1">LMG 28168</strain>
    </source>
</reference>